<dbReference type="PANTHER" id="PTHR11439">
    <property type="entry name" value="GAG-POL-RELATED RETROTRANSPOSON"/>
    <property type="match status" value="1"/>
</dbReference>
<protein>
    <recommendedName>
        <fullName evidence="3">Copia protein</fullName>
    </recommendedName>
</protein>
<name>A0AAQ3MVW8_VIGMU</name>
<reference evidence="1 2" key="1">
    <citation type="journal article" date="2023" name="Life. Sci Alliance">
        <title>Evolutionary insights into 3D genome organization and epigenetic landscape of Vigna mungo.</title>
        <authorList>
            <person name="Junaid A."/>
            <person name="Singh B."/>
            <person name="Bhatia S."/>
        </authorList>
    </citation>
    <scope>NUCLEOTIDE SEQUENCE [LARGE SCALE GENOMIC DNA]</scope>
    <source>
        <strain evidence="1">Urdbean</strain>
    </source>
</reference>
<dbReference type="PANTHER" id="PTHR11439:SF483">
    <property type="entry name" value="PEPTIDE SYNTHASE GLIP-LIKE, PUTATIVE (AFU_ORTHOLOGUE AFUA_3G12920)-RELATED"/>
    <property type="match status" value="1"/>
</dbReference>
<sequence>DKVDLKSISGGCHSIERNIVSWLSKKQSTITLSTIEALYIYVAHCCSKLLWIKNQLEYYNYFKVKISIYCYNKVVISLFKNLTLLSREKHIELKHHFICDHVKKDTTNL</sequence>
<evidence type="ECO:0000313" key="2">
    <source>
        <dbReference type="Proteomes" id="UP001374535"/>
    </source>
</evidence>
<dbReference type="Proteomes" id="UP001374535">
    <property type="component" value="Chromosome 9"/>
</dbReference>
<proteinExistence type="predicted"/>
<organism evidence="1 2">
    <name type="scientific">Vigna mungo</name>
    <name type="common">Black gram</name>
    <name type="synonym">Phaseolus mungo</name>
    <dbReference type="NCBI Taxonomy" id="3915"/>
    <lineage>
        <taxon>Eukaryota</taxon>
        <taxon>Viridiplantae</taxon>
        <taxon>Streptophyta</taxon>
        <taxon>Embryophyta</taxon>
        <taxon>Tracheophyta</taxon>
        <taxon>Spermatophyta</taxon>
        <taxon>Magnoliopsida</taxon>
        <taxon>eudicotyledons</taxon>
        <taxon>Gunneridae</taxon>
        <taxon>Pentapetalae</taxon>
        <taxon>rosids</taxon>
        <taxon>fabids</taxon>
        <taxon>Fabales</taxon>
        <taxon>Fabaceae</taxon>
        <taxon>Papilionoideae</taxon>
        <taxon>50 kb inversion clade</taxon>
        <taxon>NPAAA clade</taxon>
        <taxon>indigoferoid/millettioid clade</taxon>
        <taxon>Phaseoleae</taxon>
        <taxon>Vigna</taxon>
    </lineage>
</organism>
<keyword evidence="2" id="KW-1185">Reference proteome</keyword>
<gene>
    <name evidence="1" type="ORF">V8G54_029815</name>
</gene>
<dbReference type="CDD" id="cd09272">
    <property type="entry name" value="RNase_HI_RT_Ty1"/>
    <property type="match status" value="1"/>
</dbReference>
<evidence type="ECO:0008006" key="3">
    <source>
        <dbReference type="Google" id="ProtNLM"/>
    </source>
</evidence>
<dbReference type="EMBL" id="CP144692">
    <property type="protein sequence ID" value="WVY97664.1"/>
    <property type="molecule type" value="Genomic_DNA"/>
</dbReference>
<evidence type="ECO:0000313" key="1">
    <source>
        <dbReference type="EMBL" id="WVY97664.1"/>
    </source>
</evidence>
<dbReference type="AlphaFoldDB" id="A0AAQ3MVW8"/>
<accession>A0AAQ3MVW8</accession>
<feature type="non-terminal residue" evidence="1">
    <location>
        <position position="109"/>
    </location>
</feature>